<dbReference type="InterPro" id="IPR050217">
    <property type="entry name" value="Peroxiredoxin"/>
</dbReference>
<evidence type="ECO:0000256" key="4">
    <source>
        <dbReference type="ARBA" id="ARBA00037420"/>
    </source>
</evidence>
<dbReference type="GO" id="GO:0008379">
    <property type="term" value="F:thioredoxin peroxidase activity"/>
    <property type="evidence" value="ECO:0007669"/>
    <property type="project" value="TreeGrafter"/>
</dbReference>
<dbReference type="SUPFAM" id="SSF52833">
    <property type="entry name" value="Thioredoxin-like"/>
    <property type="match status" value="1"/>
</dbReference>
<dbReference type="GO" id="GO:0042744">
    <property type="term" value="P:hydrogen peroxide catabolic process"/>
    <property type="evidence" value="ECO:0007669"/>
    <property type="project" value="TreeGrafter"/>
</dbReference>
<evidence type="ECO:0000256" key="3">
    <source>
        <dbReference type="ARBA" id="ARBA00023157"/>
    </source>
</evidence>
<dbReference type="GO" id="GO:0006979">
    <property type="term" value="P:response to oxidative stress"/>
    <property type="evidence" value="ECO:0007669"/>
    <property type="project" value="TreeGrafter"/>
</dbReference>
<dbReference type="PANTHER" id="PTHR10681">
    <property type="entry name" value="THIOREDOXIN PEROXIDASE"/>
    <property type="match status" value="1"/>
</dbReference>
<evidence type="ECO:0000313" key="6">
    <source>
        <dbReference type="EMBL" id="SEM95178.1"/>
    </source>
</evidence>
<dbReference type="PANTHER" id="PTHR10681:SF128">
    <property type="entry name" value="THIOREDOXIN-DEPENDENT PEROXIDE REDUCTASE, MITOCHONDRIAL"/>
    <property type="match status" value="1"/>
</dbReference>
<evidence type="ECO:0000259" key="5">
    <source>
        <dbReference type="Pfam" id="PF00578"/>
    </source>
</evidence>
<dbReference type="GO" id="GO:0045454">
    <property type="term" value="P:cell redox homeostasis"/>
    <property type="evidence" value="ECO:0007669"/>
    <property type="project" value="TreeGrafter"/>
</dbReference>
<gene>
    <name evidence="6" type="ORF">SAMN05192533_107116</name>
</gene>
<dbReference type="OrthoDB" id="9812811at2"/>
<dbReference type="STRING" id="930146.SAMN05192533_107116"/>
<protein>
    <submittedName>
        <fullName evidence="6">Peroxiredoxin (Alkyl hydroperoxide reductase subunit C)</fullName>
    </submittedName>
</protein>
<feature type="domain" description="Alkyl hydroperoxide reductase subunit C/ Thiol specific antioxidant" evidence="5">
    <location>
        <begin position="2"/>
        <end position="85"/>
    </location>
</feature>
<keyword evidence="3" id="KW-1015">Disulfide bond</keyword>
<organism evidence="6 7">
    <name type="scientific">Mesobacillus persicus</name>
    <dbReference type="NCBI Taxonomy" id="930146"/>
    <lineage>
        <taxon>Bacteria</taxon>
        <taxon>Bacillati</taxon>
        <taxon>Bacillota</taxon>
        <taxon>Bacilli</taxon>
        <taxon>Bacillales</taxon>
        <taxon>Bacillaceae</taxon>
        <taxon>Mesobacillus</taxon>
    </lineage>
</organism>
<keyword evidence="7" id="KW-1185">Reference proteome</keyword>
<comment type="function">
    <text evidence="4">Thiol-specific peroxidase that catalyzes the reduction of hydrogen peroxide and organic hydroperoxides to water and alcohols, respectively. Plays a role in cell protection against oxidative stress by detoxifying peroxides.</text>
</comment>
<proteinExistence type="inferred from homology"/>
<comment type="similarity">
    <text evidence="1">Belongs to the peroxiredoxin family. AhpC/Prx1 subfamily.</text>
</comment>
<sequence>MTELAAVAAIYPHIKASEGEVLAISTDSVHSHQVFKQITPALKNIDFPLVSDRTHEISKAYGVLDTATGTAYRASLFISPEQIISAKFIYPKEIGRNIPEHLRLLQALQHNKETGQGAPANWMPRFRG</sequence>
<evidence type="ECO:0000256" key="1">
    <source>
        <dbReference type="ARBA" id="ARBA00009796"/>
    </source>
</evidence>
<dbReference type="InterPro" id="IPR036249">
    <property type="entry name" value="Thioredoxin-like_sf"/>
</dbReference>
<dbReference type="AlphaFoldDB" id="A0A1H8CLL9"/>
<reference evidence="7" key="1">
    <citation type="submission" date="2016-10" db="EMBL/GenBank/DDBJ databases">
        <authorList>
            <person name="Varghese N."/>
            <person name="Submissions S."/>
        </authorList>
    </citation>
    <scope>NUCLEOTIDE SEQUENCE [LARGE SCALE GENOMIC DNA]</scope>
    <source>
        <strain evidence="7">B48,IBRC-M 10115,DSM 25386,CECT 8001</strain>
    </source>
</reference>
<dbReference type="Proteomes" id="UP000198553">
    <property type="component" value="Unassembled WGS sequence"/>
</dbReference>
<dbReference type="Pfam" id="PF00578">
    <property type="entry name" value="AhpC-TSA"/>
    <property type="match status" value="1"/>
</dbReference>
<dbReference type="GO" id="GO:0005829">
    <property type="term" value="C:cytosol"/>
    <property type="evidence" value="ECO:0007669"/>
    <property type="project" value="TreeGrafter"/>
</dbReference>
<dbReference type="EMBL" id="FOBW01000007">
    <property type="protein sequence ID" value="SEM95178.1"/>
    <property type="molecule type" value="Genomic_DNA"/>
</dbReference>
<keyword evidence="2" id="KW-0560">Oxidoreductase</keyword>
<dbReference type="InterPro" id="IPR000866">
    <property type="entry name" value="AhpC/TSA"/>
</dbReference>
<evidence type="ECO:0000256" key="2">
    <source>
        <dbReference type="ARBA" id="ARBA00023002"/>
    </source>
</evidence>
<evidence type="ECO:0000313" key="7">
    <source>
        <dbReference type="Proteomes" id="UP000198553"/>
    </source>
</evidence>
<accession>A0A1H8CLL9</accession>
<name>A0A1H8CLL9_9BACI</name>
<dbReference type="GO" id="GO:0033554">
    <property type="term" value="P:cellular response to stress"/>
    <property type="evidence" value="ECO:0007669"/>
    <property type="project" value="TreeGrafter"/>
</dbReference>
<dbReference type="Gene3D" id="3.40.30.10">
    <property type="entry name" value="Glutaredoxin"/>
    <property type="match status" value="1"/>
</dbReference>